<protein>
    <recommendedName>
        <fullName evidence="3">c-SKI SMAD4-binding domain-containing protein</fullName>
    </recommendedName>
</protein>
<dbReference type="InterPro" id="IPR037000">
    <property type="entry name" value="Ski_DNA-bd_sf"/>
</dbReference>
<feature type="compositionally biased region" description="Pro residues" evidence="2">
    <location>
        <begin position="1078"/>
        <end position="1092"/>
    </location>
</feature>
<feature type="non-terminal residue" evidence="4">
    <location>
        <position position="1"/>
    </location>
</feature>
<evidence type="ECO:0000259" key="3">
    <source>
        <dbReference type="SMART" id="SM01046"/>
    </source>
</evidence>
<gene>
    <name evidence="4" type="ORF">PMAYCL1PPCAC_06434</name>
</gene>
<dbReference type="Gene3D" id="3.10.260.20">
    <property type="entry name" value="Ski"/>
    <property type="match status" value="1"/>
</dbReference>
<feature type="region of interest" description="Disordered" evidence="2">
    <location>
        <begin position="1067"/>
        <end position="1093"/>
    </location>
</feature>
<evidence type="ECO:0000313" key="4">
    <source>
        <dbReference type="EMBL" id="GMR36239.1"/>
    </source>
</evidence>
<feature type="region of interest" description="Disordered" evidence="2">
    <location>
        <begin position="815"/>
        <end position="907"/>
    </location>
</feature>
<feature type="compositionally biased region" description="Polar residues" evidence="2">
    <location>
        <begin position="647"/>
        <end position="657"/>
    </location>
</feature>
<dbReference type="AlphaFoldDB" id="A0AAN4ZAR4"/>
<dbReference type="Gene3D" id="3.10.390.10">
    <property type="entry name" value="SAND domain-like"/>
    <property type="match status" value="1"/>
</dbReference>
<dbReference type="GO" id="GO:0005737">
    <property type="term" value="C:cytoplasm"/>
    <property type="evidence" value="ECO:0007669"/>
    <property type="project" value="TreeGrafter"/>
</dbReference>
<evidence type="ECO:0000313" key="5">
    <source>
        <dbReference type="Proteomes" id="UP001328107"/>
    </source>
</evidence>
<accession>A0AAN4ZAR4</accession>
<dbReference type="PANTHER" id="PTHR10005">
    <property type="entry name" value="SKI ONCOGENE-RELATED"/>
    <property type="match status" value="1"/>
</dbReference>
<feature type="region of interest" description="Disordered" evidence="2">
    <location>
        <begin position="482"/>
        <end position="520"/>
    </location>
</feature>
<proteinExistence type="inferred from homology"/>
<reference evidence="5" key="1">
    <citation type="submission" date="2022-10" db="EMBL/GenBank/DDBJ databases">
        <title>Genome assembly of Pristionchus species.</title>
        <authorList>
            <person name="Yoshida K."/>
            <person name="Sommer R.J."/>
        </authorList>
    </citation>
    <scope>NUCLEOTIDE SEQUENCE [LARGE SCALE GENOMIC DNA]</scope>
    <source>
        <strain evidence="5">RS5460</strain>
    </source>
</reference>
<feature type="compositionally biased region" description="Low complexity" evidence="2">
    <location>
        <begin position="815"/>
        <end position="852"/>
    </location>
</feature>
<evidence type="ECO:0000256" key="1">
    <source>
        <dbReference type="ARBA" id="ARBA00009513"/>
    </source>
</evidence>
<dbReference type="Pfam" id="PF08782">
    <property type="entry name" value="c-SKI_SMAD_bind"/>
    <property type="match status" value="1"/>
</dbReference>
<dbReference type="GO" id="GO:0046332">
    <property type="term" value="F:SMAD binding"/>
    <property type="evidence" value="ECO:0007669"/>
    <property type="project" value="InterPro"/>
</dbReference>
<dbReference type="GO" id="GO:0000978">
    <property type="term" value="F:RNA polymerase II cis-regulatory region sequence-specific DNA binding"/>
    <property type="evidence" value="ECO:0007669"/>
    <property type="project" value="TreeGrafter"/>
</dbReference>
<organism evidence="4 5">
    <name type="scientific">Pristionchus mayeri</name>
    <dbReference type="NCBI Taxonomy" id="1317129"/>
    <lineage>
        <taxon>Eukaryota</taxon>
        <taxon>Metazoa</taxon>
        <taxon>Ecdysozoa</taxon>
        <taxon>Nematoda</taxon>
        <taxon>Chromadorea</taxon>
        <taxon>Rhabditida</taxon>
        <taxon>Rhabditina</taxon>
        <taxon>Diplogasteromorpha</taxon>
        <taxon>Diplogasteroidea</taxon>
        <taxon>Neodiplogasteridae</taxon>
        <taxon>Pristionchus</taxon>
    </lineage>
</organism>
<dbReference type="InterPro" id="IPR023216">
    <property type="entry name" value="Tscrpt_reg_SKI_SnoN"/>
</dbReference>
<feature type="domain" description="c-SKI SMAD4-binding" evidence="3">
    <location>
        <begin position="359"/>
        <end position="450"/>
    </location>
</feature>
<dbReference type="GO" id="GO:0030514">
    <property type="term" value="P:negative regulation of BMP signaling pathway"/>
    <property type="evidence" value="ECO:0007669"/>
    <property type="project" value="TreeGrafter"/>
</dbReference>
<feature type="compositionally biased region" description="Basic and acidic residues" evidence="2">
    <location>
        <begin position="636"/>
        <end position="646"/>
    </location>
</feature>
<feature type="region of interest" description="Disordered" evidence="2">
    <location>
        <begin position="636"/>
        <end position="657"/>
    </location>
</feature>
<sequence>FRGLPPTSSSSSAALLQPGGEWLVMTVNYSKTRYAVREEWEKKGLDEETKKKLHQGLLSGTRYSCPPGPASQNVAESLDLSHYLHTTIFTSIENGWHYDKSISYDAMMVRNKEKKWERAELHGIRHPGKPLFNKFFDGARKWKEWEARWGRMQEGKAYSNDEDAMEIDLRERNGQRRDEECCMEYSLDQLTGEVLPGSKRGMEIGLTSGPIPLRPNIRGEELKAAPPVDESEEKIHWTDLIGFPHSTKFACFYISGEPHIAIPQMLEELGMGYGPDWERLASTWEKLGIKAKKATGRQVKALKKERAINRALLKGTDVPIQLMRKSDASRILGEYLPLEENQNENPKLSCITPEMEGEAVEVEHECQGFAKGKMYTSGYVKCEDCSKIFKPDSFVCHSHIRTETEKVCHWGFNPRRWRDYINLWGKDRRDPEKIKRFNQIISEPIAAEFCQKESKTWRVSEGSISPRKSVLVPLNRSFNRRPPSPLVVGAESTGRLPQKRTGDEDEEVEEEETVHEKTPEQQTIEVIDNEIQIIEAPLLKSKEFRKDDNLFKAPDINATPLSRKYAEKAGKSKGFDLEGILPDKLQHLQDPFASLLRFPQPEVIPVFAASIASNPNGFLPIKEIFDFISTQKGNKLEEESLEKPSKTVDSPTSELSPLHHTSSALVPYLKEHHAVVPSPSSPSAFLPCIKHTDILKKYEDRQHMARKLDDDLVELLQKCPGNLGHQIAEVVKSRDQMRDANIVDWNNEVVTTRTRDKDLETAVKRASFESEYLYKICKEKQVSIPPIALPDTSLQQLAPIPPILKPFSLPPSSQPLSILPPSASSAPPSSSHQYQLNGGRSLSLSSSIGINRPSSMLNQPGPAYPSLASSSPVARPVQQPQRVGQRGRPRGSTNANSAYKKQSNAVHQAAEAMNLQRQMDHQKMQQQQLHLNALQQLRQQQALTAAQASPLGLLNGGNNSVTSSSSNPLAPFGIPVSLSSLLTSPLPSSSQQLQSQTEFSGLSEAAALMARVQMSSSSSAAYPSIPSTPSNGIPLPTTSTQDVQSILEAGMAENVRMMLLQSLSENQRHQQLLQSSPVPLPPQQPSPAPPPAGMVMNGTPMIDLDLVRGMLTNPSLIPEGFTMEQIRAFHDTIAFSTESRMQ</sequence>
<dbReference type="GO" id="GO:0005634">
    <property type="term" value="C:nucleus"/>
    <property type="evidence" value="ECO:0007669"/>
    <property type="project" value="TreeGrafter"/>
</dbReference>
<dbReference type="GO" id="GO:0000981">
    <property type="term" value="F:DNA-binding transcription factor activity, RNA polymerase II-specific"/>
    <property type="evidence" value="ECO:0007669"/>
    <property type="project" value="TreeGrafter"/>
</dbReference>
<name>A0AAN4ZAR4_9BILA</name>
<dbReference type="Proteomes" id="UP001328107">
    <property type="component" value="Unassembled WGS sequence"/>
</dbReference>
<dbReference type="GO" id="GO:0005667">
    <property type="term" value="C:transcription regulator complex"/>
    <property type="evidence" value="ECO:0007669"/>
    <property type="project" value="TreeGrafter"/>
</dbReference>
<dbReference type="PANTHER" id="PTHR10005:SF25">
    <property type="entry name" value="SNO ONCOGENE, ISOFORM B"/>
    <property type="match status" value="1"/>
</dbReference>
<feature type="compositionally biased region" description="Acidic residues" evidence="2">
    <location>
        <begin position="503"/>
        <end position="513"/>
    </location>
</feature>
<feature type="compositionally biased region" description="Low complexity" evidence="2">
    <location>
        <begin position="869"/>
        <end position="892"/>
    </location>
</feature>
<feature type="compositionally biased region" description="Polar residues" evidence="2">
    <location>
        <begin position="893"/>
        <end position="906"/>
    </location>
</feature>
<evidence type="ECO:0000256" key="2">
    <source>
        <dbReference type="SAM" id="MobiDB-lite"/>
    </source>
</evidence>
<dbReference type="EMBL" id="BTRK01000002">
    <property type="protein sequence ID" value="GMR36239.1"/>
    <property type="molecule type" value="Genomic_DNA"/>
</dbReference>
<dbReference type="SUPFAM" id="SSF63763">
    <property type="entry name" value="SAND domain-like"/>
    <property type="match status" value="1"/>
</dbReference>
<dbReference type="InterPro" id="IPR010919">
    <property type="entry name" value="SAND-like_dom_sf"/>
</dbReference>
<keyword evidence="5" id="KW-1185">Reference proteome</keyword>
<dbReference type="SMART" id="SM01046">
    <property type="entry name" value="c-SKI_SMAD_bind"/>
    <property type="match status" value="1"/>
</dbReference>
<comment type="caution">
    <text evidence="4">The sequence shown here is derived from an EMBL/GenBank/DDBJ whole genome shotgun (WGS) entry which is preliminary data.</text>
</comment>
<dbReference type="InterPro" id="IPR014890">
    <property type="entry name" value="c-SKI_SMAD4-bd_dom"/>
</dbReference>
<comment type="similarity">
    <text evidence="1">Belongs to the SKI family.</text>
</comment>